<organism evidence="1">
    <name type="scientific">marine sediment metagenome</name>
    <dbReference type="NCBI Taxonomy" id="412755"/>
    <lineage>
        <taxon>unclassified sequences</taxon>
        <taxon>metagenomes</taxon>
        <taxon>ecological metagenomes</taxon>
    </lineage>
</organism>
<reference evidence="1" key="1">
    <citation type="journal article" date="2014" name="Front. Microbiol.">
        <title>High frequency of phylogenetically diverse reductive dehalogenase-homologous genes in deep subseafloor sedimentary metagenomes.</title>
        <authorList>
            <person name="Kawai M."/>
            <person name="Futagami T."/>
            <person name="Toyoda A."/>
            <person name="Takaki Y."/>
            <person name="Nishi S."/>
            <person name="Hori S."/>
            <person name="Arai W."/>
            <person name="Tsubouchi T."/>
            <person name="Morono Y."/>
            <person name="Uchiyama I."/>
            <person name="Ito T."/>
            <person name="Fujiyama A."/>
            <person name="Inagaki F."/>
            <person name="Takami H."/>
        </authorList>
    </citation>
    <scope>NUCLEOTIDE SEQUENCE</scope>
    <source>
        <strain evidence="1">Expedition CK06-06</strain>
    </source>
</reference>
<name>X1RA71_9ZZZZ</name>
<feature type="non-terminal residue" evidence="1">
    <location>
        <position position="34"/>
    </location>
</feature>
<comment type="caution">
    <text evidence="1">The sequence shown here is derived from an EMBL/GenBank/DDBJ whole genome shotgun (WGS) entry which is preliminary data.</text>
</comment>
<dbReference type="AlphaFoldDB" id="X1RA71"/>
<proteinExistence type="predicted"/>
<sequence length="34" mass="3981">MTAVLVSFNWLIALLVIWRMQLSRQLVWLPIVGL</sequence>
<gene>
    <name evidence="1" type="ORF">S06H3_67099</name>
</gene>
<protein>
    <submittedName>
        <fullName evidence="1">Uncharacterized protein</fullName>
    </submittedName>
</protein>
<evidence type="ECO:0000313" key="1">
    <source>
        <dbReference type="EMBL" id="GAI63931.1"/>
    </source>
</evidence>
<dbReference type="EMBL" id="BARV01046207">
    <property type="protein sequence ID" value="GAI63931.1"/>
    <property type="molecule type" value="Genomic_DNA"/>
</dbReference>
<accession>X1RA71</accession>